<dbReference type="PRINTS" id="PR00778">
    <property type="entry name" value="HTHARSR"/>
</dbReference>
<dbReference type="InterPro" id="IPR051011">
    <property type="entry name" value="Metal_resp_trans_reg"/>
</dbReference>
<name>A0A1M6KKQ9_9BRAD</name>
<dbReference type="OrthoDB" id="194599at2"/>
<sequence length="141" mass="15500">MRKPQKRDSTVTREKAEAASSFMKSLANPNRLMIACALLDGERSVGDLETDLGLRQPSLSQQLAELRESGIVEARREAKQVFYRISDQRAVALLATLHQIFCGEMPDLTSAVPAPQATPARRKFTEAAMFARVEPGGRSAL</sequence>
<dbReference type="Proteomes" id="UP000189935">
    <property type="component" value="Chromosome I"/>
</dbReference>
<evidence type="ECO:0000256" key="2">
    <source>
        <dbReference type="ARBA" id="ARBA00023125"/>
    </source>
</evidence>
<dbReference type="SUPFAM" id="SSF46785">
    <property type="entry name" value="Winged helix' DNA-binding domain"/>
    <property type="match status" value="1"/>
</dbReference>
<dbReference type="PROSITE" id="PS50987">
    <property type="entry name" value="HTH_ARSR_2"/>
    <property type="match status" value="1"/>
</dbReference>
<dbReference type="GO" id="GO:0003677">
    <property type="term" value="F:DNA binding"/>
    <property type="evidence" value="ECO:0007669"/>
    <property type="project" value="UniProtKB-KW"/>
</dbReference>
<dbReference type="SMART" id="SM00418">
    <property type="entry name" value="HTH_ARSR"/>
    <property type="match status" value="1"/>
</dbReference>
<evidence type="ECO:0000313" key="6">
    <source>
        <dbReference type="Proteomes" id="UP000189935"/>
    </source>
</evidence>
<organism evidence="5 6">
    <name type="scientific">Bradyrhizobium lablabi</name>
    <dbReference type="NCBI Taxonomy" id="722472"/>
    <lineage>
        <taxon>Bacteria</taxon>
        <taxon>Pseudomonadati</taxon>
        <taxon>Pseudomonadota</taxon>
        <taxon>Alphaproteobacteria</taxon>
        <taxon>Hyphomicrobiales</taxon>
        <taxon>Nitrobacteraceae</taxon>
        <taxon>Bradyrhizobium</taxon>
    </lineage>
</organism>
<evidence type="ECO:0000259" key="4">
    <source>
        <dbReference type="PROSITE" id="PS50987"/>
    </source>
</evidence>
<keyword evidence="2 5" id="KW-0238">DNA-binding</keyword>
<keyword evidence="3" id="KW-0804">Transcription</keyword>
<dbReference type="CDD" id="cd00090">
    <property type="entry name" value="HTH_ARSR"/>
    <property type="match status" value="1"/>
</dbReference>
<dbReference type="PANTHER" id="PTHR43132">
    <property type="entry name" value="ARSENICAL RESISTANCE OPERON REPRESSOR ARSR-RELATED"/>
    <property type="match status" value="1"/>
</dbReference>
<dbReference type="AlphaFoldDB" id="A0A1M6KKQ9"/>
<accession>A0A1M6KKQ9</accession>
<reference evidence="5 6" key="1">
    <citation type="submission" date="2016-11" db="EMBL/GenBank/DDBJ databases">
        <authorList>
            <person name="Jaros S."/>
            <person name="Januszkiewicz K."/>
            <person name="Wedrychowicz H."/>
        </authorList>
    </citation>
    <scope>NUCLEOTIDE SEQUENCE [LARGE SCALE GENOMIC DNA]</scope>
    <source>
        <strain evidence="5 6">GAS499</strain>
    </source>
</reference>
<evidence type="ECO:0000256" key="1">
    <source>
        <dbReference type="ARBA" id="ARBA00023015"/>
    </source>
</evidence>
<keyword evidence="1" id="KW-0805">Transcription regulation</keyword>
<evidence type="ECO:0000256" key="3">
    <source>
        <dbReference type="ARBA" id="ARBA00023163"/>
    </source>
</evidence>
<protein>
    <submittedName>
        <fullName evidence="5">DNA-binding transcriptional regulator, ArsR family</fullName>
    </submittedName>
</protein>
<dbReference type="PANTHER" id="PTHR43132:SF2">
    <property type="entry name" value="ARSENICAL RESISTANCE OPERON REPRESSOR ARSR-RELATED"/>
    <property type="match status" value="1"/>
</dbReference>
<evidence type="ECO:0000313" key="5">
    <source>
        <dbReference type="EMBL" id="SHJ59519.1"/>
    </source>
</evidence>
<gene>
    <name evidence="5" type="ORF">SAMN05444159_0999</name>
</gene>
<dbReference type="InterPro" id="IPR011991">
    <property type="entry name" value="ArsR-like_HTH"/>
</dbReference>
<dbReference type="InterPro" id="IPR036388">
    <property type="entry name" value="WH-like_DNA-bd_sf"/>
</dbReference>
<dbReference type="Gene3D" id="1.10.10.10">
    <property type="entry name" value="Winged helix-like DNA-binding domain superfamily/Winged helix DNA-binding domain"/>
    <property type="match status" value="1"/>
</dbReference>
<dbReference type="NCBIfam" id="NF033788">
    <property type="entry name" value="HTH_metalloreg"/>
    <property type="match status" value="1"/>
</dbReference>
<dbReference type="EMBL" id="LT670844">
    <property type="protein sequence ID" value="SHJ59519.1"/>
    <property type="molecule type" value="Genomic_DNA"/>
</dbReference>
<dbReference type="InterPro" id="IPR036390">
    <property type="entry name" value="WH_DNA-bd_sf"/>
</dbReference>
<dbReference type="InterPro" id="IPR001845">
    <property type="entry name" value="HTH_ArsR_DNA-bd_dom"/>
</dbReference>
<dbReference type="GO" id="GO:0003700">
    <property type="term" value="F:DNA-binding transcription factor activity"/>
    <property type="evidence" value="ECO:0007669"/>
    <property type="project" value="InterPro"/>
</dbReference>
<feature type="domain" description="HTH arsR-type" evidence="4">
    <location>
        <begin position="11"/>
        <end position="105"/>
    </location>
</feature>
<dbReference type="Pfam" id="PF01022">
    <property type="entry name" value="HTH_5"/>
    <property type="match status" value="1"/>
</dbReference>
<proteinExistence type="predicted"/>